<evidence type="ECO:0000259" key="9">
    <source>
        <dbReference type="Pfam" id="PF00892"/>
    </source>
</evidence>
<dbReference type="InterPro" id="IPR000620">
    <property type="entry name" value="EamA_dom"/>
</dbReference>
<feature type="transmembrane region" description="Helical" evidence="8">
    <location>
        <begin position="152"/>
        <end position="167"/>
    </location>
</feature>
<dbReference type="InterPro" id="IPR004626">
    <property type="entry name" value="RarD"/>
</dbReference>
<dbReference type="SUPFAM" id="SSF103481">
    <property type="entry name" value="Multidrug resistance efflux transporter EmrE"/>
    <property type="match status" value="2"/>
</dbReference>
<feature type="domain" description="EamA" evidence="9">
    <location>
        <begin position="8"/>
        <end position="140"/>
    </location>
</feature>
<keyword evidence="7 8" id="KW-0472">Membrane</keyword>
<keyword evidence="5 8" id="KW-0812">Transmembrane</keyword>
<dbReference type="InterPro" id="IPR037185">
    <property type="entry name" value="EmrE-like"/>
</dbReference>
<evidence type="ECO:0000313" key="10">
    <source>
        <dbReference type="EMBL" id="GLT23436.1"/>
    </source>
</evidence>
<feature type="transmembrane region" description="Helical" evidence="8">
    <location>
        <begin position="211"/>
        <end position="232"/>
    </location>
</feature>
<keyword evidence="4" id="KW-1003">Cell membrane</keyword>
<feature type="transmembrane region" description="Helical" evidence="8">
    <location>
        <begin position="7"/>
        <end position="27"/>
    </location>
</feature>
<evidence type="ECO:0000256" key="2">
    <source>
        <dbReference type="ARBA" id="ARBA00007362"/>
    </source>
</evidence>
<evidence type="ECO:0000256" key="6">
    <source>
        <dbReference type="ARBA" id="ARBA00022989"/>
    </source>
</evidence>
<accession>A0ABQ6FDP5</accession>
<evidence type="ECO:0000256" key="1">
    <source>
        <dbReference type="ARBA" id="ARBA00004651"/>
    </source>
</evidence>
<evidence type="ECO:0000313" key="11">
    <source>
        <dbReference type="Proteomes" id="UP001157167"/>
    </source>
</evidence>
<evidence type="ECO:0000256" key="3">
    <source>
        <dbReference type="ARBA" id="ARBA00022448"/>
    </source>
</evidence>
<keyword evidence="3" id="KW-0813">Transport</keyword>
<evidence type="ECO:0000256" key="8">
    <source>
        <dbReference type="SAM" id="Phobius"/>
    </source>
</evidence>
<dbReference type="PANTHER" id="PTHR22911">
    <property type="entry name" value="ACYL-MALONYL CONDENSING ENZYME-RELATED"/>
    <property type="match status" value="1"/>
</dbReference>
<dbReference type="Pfam" id="PF00892">
    <property type="entry name" value="EamA"/>
    <property type="match status" value="1"/>
</dbReference>
<gene>
    <name evidence="10" type="primary">rarD</name>
    <name evidence="10" type="ORF">GCM10007933_29020</name>
</gene>
<feature type="transmembrane region" description="Helical" evidence="8">
    <location>
        <begin position="244"/>
        <end position="262"/>
    </location>
</feature>
<dbReference type="RefSeq" id="WP_284188643.1">
    <property type="nucleotide sequence ID" value="NZ_BSPX01000048.1"/>
</dbReference>
<evidence type="ECO:0000256" key="7">
    <source>
        <dbReference type="ARBA" id="ARBA00023136"/>
    </source>
</evidence>
<feature type="transmembrane region" description="Helical" evidence="8">
    <location>
        <begin position="268"/>
        <end position="285"/>
    </location>
</feature>
<dbReference type="PANTHER" id="PTHR22911:SF137">
    <property type="entry name" value="SOLUTE CARRIER FAMILY 35 MEMBER G2-RELATED"/>
    <property type="match status" value="1"/>
</dbReference>
<evidence type="ECO:0000256" key="4">
    <source>
        <dbReference type="ARBA" id="ARBA00022475"/>
    </source>
</evidence>
<feature type="transmembrane region" description="Helical" evidence="8">
    <location>
        <begin position="72"/>
        <end position="92"/>
    </location>
</feature>
<organism evidence="10 11">
    <name type="scientific">Zoogloea oryzae</name>
    <dbReference type="NCBI Taxonomy" id="310767"/>
    <lineage>
        <taxon>Bacteria</taxon>
        <taxon>Pseudomonadati</taxon>
        <taxon>Pseudomonadota</taxon>
        <taxon>Betaproteobacteria</taxon>
        <taxon>Rhodocyclales</taxon>
        <taxon>Zoogloeaceae</taxon>
        <taxon>Zoogloea</taxon>
    </lineage>
</organism>
<feature type="transmembrane region" description="Helical" evidence="8">
    <location>
        <begin position="179"/>
        <end position="199"/>
    </location>
</feature>
<keyword evidence="11" id="KW-1185">Reference proteome</keyword>
<proteinExistence type="inferred from homology"/>
<name>A0ABQ6FDP5_9RHOO</name>
<comment type="subcellular location">
    <subcellularLocation>
        <location evidence="1">Cell membrane</location>
        <topology evidence="1">Multi-pass membrane protein</topology>
    </subcellularLocation>
</comment>
<comment type="caution">
    <text evidence="10">The sequence shown here is derived from an EMBL/GenBank/DDBJ whole genome shotgun (WGS) entry which is preliminary data.</text>
</comment>
<dbReference type="NCBIfam" id="TIGR00688">
    <property type="entry name" value="rarD"/>
    <property type="match status" value="1"/>
</dbReference>
<dbReference type="Proteomes" id="UP001157167">
    <property type="component" value="Unassembled WGS sequence"/>
</dbReference>
<evidence type="ECO:0000256" key="5">
    <source>
        <dbReference type="ARBA" id="ARBA00022692"/>
    </source>
</evidence>
<reference evidence="11" key="1">
    <citation type="journal article" date="2019" name="Int. J. Syst. Evol. Microbiol.">
        <title>The Global Catalogue of Microorganisms (GCM) 10K type strain sequencing project: providing services to taxonomists for standard genome sequencing and annotation.</title>
        <authorList>
            <consortium name="The Broad Institute Genomics Platform"/>
            <consortium name="The Broad Institute Genome Sequencing Center for Infectious Disease"/>
            <person name="Wu L."/>
            <person name="Ma J."/>
        </authorList>
    </citation>
    <scope>NUCLEOTIDE SEQUENCE [LARGE SCALE GENOMIC DNA]</scope>
    <source>
        <strain evidence="11">NBRC 102407</strain>
    </source>
</reference>
<feature type="transmembrane region" description="Helical" evidence="8">
    <location>
        <begin position="43"/>
        <end position="60"/>
    </location>
</feature>
<keyword evidence="6 8" id="KW-1133">Transmembrane helix</keyword>
<comment type="similarity">
    <text evidence="2">Belongs to the EamA transporter family.</text>
</comment>
<dbReference type="EMBL" id="BSPX01000048">
    <property type="protein sequence ID" value="GLT23436.1"/>
    <property type="molecule type" value="Genomic_DNA"/>
</dbReference>
<feature type="transmembrane region" description="Helical" evidence="8">
    <location>
        <begin position="98"/>
        <end position="121"/>
    </location>
</feature>
<protein>
    <submittedName>
        <fullName evidence="10">Chloramphenicol resistance permease RarD</fullName>
    </submittedName>
</protein>
<sequence>MEKGRTLAGIGFGLGAYGIWGFFPLFFRQLGHVSPADVLCNRALWACLFVSLIITANRGWSRLGAAARHPGAVPRLALAALLVGSNWLGFLWAVDQRLVIAASLGYFLTPLVNVMLGMLVLKERLNPKEWLAVGLAVAAVGNEFAALGSLPWVSLFLGGTFGLYGLVRKQVPVDAISGLWLETLTMLPLVGLYALWQGAHGHGVVTGHDGTTLFLLAMSGVLTALPLMLFAAATQRLNLATVGMLMYINPTMQLVTAVWLFAEDLPPARLATFALIWIGLVFYSWSGWQKYRAAGQAASDAGGGSSR</sequence>